<accession>A0ABS6K0N9</accession>
<sequence>MVRIIILFLIPLLLISCQNPPNGQTAFEAEGSRKPSISQDTAQKMRAEVQAMSEVDHVTSVSLEDDVYMTLTVTGFQRLFLEKIRKTAFDRAKKVDKNTTVHISTDRKVDMELKELEKKVYRNEITKKDLEKELMKVEDDMKG</sequence>
<dbReference type="PROSITE" id="PS51257">
    <property type="entry name" value="PROKAR_LIPOPROTEIN"/>
    <property type="match status" value="1"/>
</dbReference>
<evidence type="ECO:0000313" key="2">
    <source>
        <dbReference type="Proteomes" id="UP000790580"/>
    </source>
</evidence>
<evidence type="ECO:0008006" key="3">
    <source>
        <dbReference type="Google" id="ProtNLM"/>
    </source>
</evidence>
<gene>
    <name evidence="1" type="ORF">KS407_21545</name>
</gene>
<organism evidence="1 2">
    <name type="scientific">Evansella alkalicola</name>
    <dbReference type="NCBI Taxonomy" id="745819"/>
    <lineage>
        <taxon>Bacteria</taxon>
        <taxon>Bacillati</taxon>
        <taxon>Bacillota</taxon>
        <taxon>Bacilli</taxon>
        <taxon>Bacillales</taxon>
        <taxon>Bacillaceae</taxon>
        <taxon>Evansella</taxon>
    </lineage>
</organism>
<comment type="caution">
    <text evidence="1">The sequence shown here is derived from an EMBL/GenBank/DDBJ whole genome shotgun (WGS) entry which is preliminary data.</text>
</comment>
<name>A0ABS6K0N9_9BACI</name>
<dbReference type="Proteomes" id="UP000790580">
    <property type="component" value="Unassembled WGS sequence"/>
</dbReference>
<protein>
    <recommendedName>
        <fullName evidence="3">Sporulation lipoprotein YhcN/YlaJ (Spore_YhcN_YlaJ)</fullName>
    </recommendedName>
</protein>
<dbReference type="EMBL" id="JAHQCR010000088">
    <property type="protein sequence ID" value="MBU9724012.1"/>
    <property type="molecule type" value="Genomic_DNA"/>
</dbReference>
<evidence type="ECO:0000313" key="1">
    <source>
        <dbReference type="EMBL" id="MBU9724012.1"/>
    </source>
</evidence>
<keyword evidence="2" id="KW-1185">Reference proteome</keyword>
<reference evidence="1 2" key="1">
    <citation type="submission" date="2021-06" db="EMBL/GenBank/DDBJ databases">
        <title>Bacillus sp. RD4P76, an endophyte from a halophyte.</title>
        <authorList>
            <person name="Sun J.-Q."/>
        </authorList>
    </citation>
    <scope>NUCLEOTIDE SEQUENCE [LARGE SCALE GENOMIC DNA]</scope>
    <source>
        <strain evidence="1 2">JCM 17098</strain>
    </source>
</reference>
<proteinExistence type="predicted"/>
<dbReference type="RefSeq" id="WP_140354951.1">
    <property type="nucleotide sequence ID" value="NZ_JAHQCR010000088.1"/>
</dbReference>